<comment type="caution">
    <text evidence="3">The sequence shown here is derived from an EMBL/GenBank/DDBJ whole genome shotgun (WGS) entry which is preliminary data.</text>
</comment>
<dbReference type="SUPFAM" id="SSF53448">
    <property type="entry name" value="Nucleotide-diphospho-sugar transferases"/>
    <property type="match status" value="1"/>
</dbReference>
<dbReference type="InterPro" id="IPR029044">
    <property type="entry name" value="Nucleotide-diphossugar_trans"/>
</dbReference>
<dbReference type="Pfam" id="PF00535">
    <property type="entry name" value="Glycos_transf_2"/>
    <property type="match status" value="1"/>
</dbReference>
<reference evidence="3 4" key="1">
    <citation type="submission" date="2024-09" db="EMBL/GenBank/DDBJ databases">
        <title>Paenibacillus zeirhizospherea sp. nov., isolated from surface of the maize (Zea mays) roots in a horticulture field, Hungary.</title>
        <authorList>
            <person name="Marton D."/>
            <person name="Farkas M."/>
            <person name="Bedics A."/>
            <person name="Toth E."/>
            <person name="Tancsics A."/>
            <person name="Boka K."/>
            <person name="Marati G."/>
            <person name="Kriszt B."/>
            <person name="Cserhati M."/>
        </authorList>
    </citation>
    <scope>NUCLEOTIDE SEQUENCE [LARGE SCALE GENOMIC DNA]</scope>
    <source>
        <strain evidence="3 4">JCM 18446</strain>
    </source>
</reference>
<evidence type="ECO:0000313" key="4">
    <source>
        <dbReference type="Proteomes" id="UP001580430"/>
    </source>
</evidence>
<name>A0ABV5C2Q1_9BACL</name>
<comment type="similarity">
    <text evidence="1">Belongs to the glycosyltransferase 2 family.</text>
</comment>
<dbReference type="RefSeq" id="WP_375520845.1">
    <property type="nucleotide sequence ID" value="NZ_JBHIRY010000014.1"/>
</dbReference>
<dbReference type="EMBL" id="JBHIRY010000014">
    <property type="protein sequence ID" value="MFB5761711.1"/>
    <property type="molecule type" value="Genomic_DNA"/>
</dbReference>
<dbReference type="PANTHER" id="PTHR22916">
    <property type="entry name" value="GLYCOSYLTRANSFERASE"/>
    <property type="match status" value="1"/>
</dbReference>
<keyword evidence="3" id="KW-0808">Transferase</keyword>
<evidence type="ECO:0000313" key="3">
    <source>
        <dbReference type="EMBL" id="MFB5761711.1"/>
    </source>
</evidence>
<keyword evidence="3" id="KW-0328">Glycosyltransferase</keyword>
<accession>A0ABV5C2Q1</accession>
<proteinExistence type="inferred from homology"/>
<dbReference type="InterPro" id="IPR001173">
    <property type="entry name" value="Glyco_trans_2-like"/>
</dbReference>
<dbReference type="Proteomes" id="UP001580430">
    <property type="component" value="Unassembled WGS sequence"/>
</dbReference>
<sequence>MRSRPKVSIVIPFYNCNYVEQALDSALNQSYRAIEVILVDDGSTDHKDRVKPYLKYIHYLGKSNGGTASALNHGIRHASGDYITWLSSDDAFHPDKINNQVYFMQEHKSFISHTNFNYIDDQGKITKLRAGEPFISTRQFLECFATANPVNGCTVMFKRELFGRIGLFDETLPYTHDLDMWYRVLLGGHFTMYLDMALTNYRVHSQMGTQLHSARIKPEYDQLQARYQPRFQEMLRRICV</sequence>
<dbReference type="Gene3D" id="3.90.550.10">
    <property type="entry name" value="Spore Coat Polysaccharide Biosynthesis Protein SpsA, Chain A"/>
    <property type="match status" value="1"/>
</dbReference>
<dbReference type="GO" id="GO:0016757">
    <property type="term" value="F:glycosyltransferase activity"/>
    <property type="evidence" value="ECO:0007669"/>
    <property type="project" value="UniProtKB-KW"/>
</dbReference>
<protein>
    <submittedName>
        <fullName evidence="3">Glycosyltransferase</fullName>
        <ecNumber evidence="3">2.4.-.-</ecNumber>
    </submittedName>
</protein>
<feature type="domain" description="Glycosyltransferase 2-like" evidence="2">
    <location>
        <begin position="8"/>
        <end position="163"/>
    </location>
</feature>
<evidence type="ECO:0000256" key="1">
    <source>
        <dbReference type="ARBA" id="ARBA00006739"/>
    </source>
</evidence>
<dbReference type="PANTHER" id="PTHR22916:SF3">
    <property type="entry name" value="UDP-GLCNAC:BETAGAL BETA-1,3-N-ACETYLGLUCOSAMINYLTRANSFERASE-LIKE PROTEIN 1"/>
    <property type="match status" value="1"/>
</dbReference>
<keyword evidence="4" id="KW-1185">Reference proteome</keyword>
<evidence type="ECO:0000259" key="2">
    <source>
        <dbReference type="Pfam" id="PF00535"/>
    </source>
</evidence>
<gene>
    <name evidence="3" type="ORF">ACE5LO_15085</name>
</gene>
<dbReference type="EC" id="2.4.-.-" evidence="3"/>
<organism evidence="3 4">
    <name type="scientific">Paenibacillus medicaginis</name>
    <dbReference type="NCBI Taxonomy" id="1470560"/>
    <lineage>
        <taxon>Bacteria</taxon>
        <taxon>Bacillati</taxon>
        <taxon>Bacillota</taxon>
        <taxon>Bacilli</taxon>
        <taxon>Bacillales</taxon>
        <taxon>Paenibacillaceae</taxon>
        <taxon>Paenibacillus</taxon>
    </lineage>
</organism>